<accession>A0AAU7XBT0</accession>
<dbReference type="KEGG" id="mflg:ABS361_19100"/>
<dbReference type="AlphaFoldDB" id="A0AAU7XBT0"/>
<reference evidence="2" key="1">
    <citation type="submission" date="2024-06" db="EMBL/GenBank/DDBJ databases">
        <title>Methylostella associata gen. nov., sp. nov., a novel Ancalomicrobiaceae-affiliated facultatively methylotrophic bacteria that feed on methanotrophs of the genus Methylococcus.</title>
        <authorList>
            <person name="Saltykova V."/>
            <person name="Danilova O.V."/>
            <person name="Oshkin I.Y."/>
            <person name="Belova S.E."/>
            <person name="Pimenov N.V."/>
            <person name="Dedysh S.N."/>
        </authorList>
    </citation>
    <scope>NUCLEOTIDE SEQUENCE</scope>
    <source>
        <strain evidence="2">S20</strain>
    </source>
</reference>
<keyword evidence="1" id="KW-0812">Transmembrane</keyword>
<proteinExistence type="predicted"/>
<keyword evidence="1" id="KW-1133">Transmembrane helix</keyword>
<organism evidence="2">
    <name type="scientific">Methyloraptor flagellatus</name>
    <dbReference type="NCBI Taxonomy" id="3162530"/>
    <lineage>
        <taxon>Bacteria</taxon>
        <taxon>Pseudomonadati</taxon>
        <taxon>Pseudomonadota</taxon>
        <taxon>Alphaproteobacteria</taxon>
        <taxon>Hyphomicrobiales</taxon>
        <taxon>Ancalomicrobiaceae</taxon>
        <taxon>Methyloraptor</taxon>
    </lineage>
</organism>
<dbReference type="EMBL" id="CP158568">
    <property type="protein sequence ID" value="XBY44128.1"/>
    <property type="molecule type" value="Genomic_DNA"/>
</dbReference>
<dbReference type="RefSeq" id="WP_407049222.1">
    <property type="nucleotide sequence ID" value="NZ_CP158568.1"/>
</dbReference>
<feature type="transmembrane region" description="Helical" evidence="1">
    <location>
        <begin position="66"/>
        <end position="83"/>
    </location>
</feature>
<evidence type="ECO:0008006" key="3">
    <source>
        <dbReference type="Google" id="ProtNLM"/>
    </source>
</evidence>
<keyword evidence="1" id="KW-0472">Membrane</keyword>
<evidence type="ECO:0000313" key="2">
    <source>
        <dbReference type="EMBL" id="XBY44128.1"/>
    </source>
</evidence>
<protein>
    <recommendedName>
        <fullName evidence="3">DUF3618 domain-containing protein</fullName>
    </recommendedName>
</protein>
<gene>
    <name evidence="2" type="ORF">ABS361_19100</name>
</gene>
<name>A0AAU7XBT0_9HYPH</name>
<sequence>MNGERHLEDDRQRAAEEALRRVARESHGVADSGLGGVVDGTKRHFGAADVDPADPIEVWGTRIGRGLALVAIGLLLWHLVATYG</sequence>
<evidence type="ECO:0000256" key="1">
    <source>
        <dbReference type="SAM" id="Phobius"/>
    </source>
</evidence>